<organism evidence="2 3">
    <name type="scientific">Streptomyces calvus</name>
    <dbReference type="NCBI Taxonomy" id="67282"/>
    <lineage>
        <taxon>Bacteria</taxon>
        <taxon>Bacillati</taxon>
        <taxon>Actinomycetota</taxon>
        <taxon>Actinomycetes</taxon>
        <taxon>Kitasatosporales</taxon>
        <taxon>Streptomycetaceae</taxon>
        <taxon>Streptomyces</taxon>
    </lineage>
</organism>
<sequence length="49" mass="5403">MNLGNYAHPNGTTWANDVDTIKIRGDPDNGRCSGTYQVRQGTVPDGWRP</sequence>
<gene>
    <name evidence="2" type="ORF">FHS33_002655</name>
</gene>
<evidence type="ECO:0000313" key="2">
    <source>
        <dbReference type="EMBL" id="MBA8944217.1"/>
    </source>
</evidence>
<reference evidence="2 3" key="1">
    <citation type="submission" date="2020-08" db="EMBL/GenBank/DDBJ databases">
        <title>Genomic Encyclopedia of Type Strains, Phase III (KMG-III): the genomes of soil and plant-associated and newly described type strains.</title>
        <authorList>
            <person name="Whitman W."/>
        </authorList>
    </citation>
    <scope>NUCLEOTIDE SEQUENCE [LARGE SCALE GENOMIC DNA]</scope>
    <source>
        <strain evidence="2 3">CECT 3271</strain>
    </source>
</reference>
<dbReference type="EMBL" id="JACJIE010000005">
    <property type="protein sequence ID" value="MBA8944217.1"/>
    <property type="molecule type" value="Genomic_DNA"/>
</dbReference>
<dbReference type="Proteomes" id="UP000530412">
    <property type="component" value="Unassembled WGS sequence"/>
</dbReference>
<proteinExistence type="predicted"/>
<evidence type="ECO:0000313" key="3">
    <source>
        <dbReference type="Proteomes" id="UP000530412"/>
    </source>
</evidence>
<dbReference type="RefSeq" id="WP_233452344.1">
    <property type="nucleotide sequence ID" value="NZ_BMSU01000006.1"/>
</dbReference>
<dbReference type="AlphaFoldDB" id="A0AA40SCX1"/>
<comment type="caution">
    <text evidence="2">The sequence shown here is derived from an EMBL/GenBank/DDBJ whole genome shotgun (WGS) entry which is preliminary data.</text>
</comment>
<evidence type="ECO:0000256" key="1">
    <source>
        <dbReference type="SAM" id="MobiDB-lite"/>
    </source>
</evidence>
<name>A0AA40SCX1_9ACTN</name>
<accession>A0AA40SCX1</accession>
<feature type="region of interest" description="Disordered" evidence="1">
    <location>
        <begin position="26"/>
        <end position="49"/>
    </location>
</feature>
<protein>
    <submittedName>
        <fullName evidence="2">Uncharacterized protein</fullName>
    </submittedName>
</protein>